<evidence type="ECO:0000313" key="5">
    <source>
        <dbReference type="EMBL" id="CAJ1927400.1"/>
    </source>
</evidence>
<gene>
    <name evidence="5" type="ORF">AYBTSS11_LOCUS4074</name>
</gene>
<evidence type="ECO:0000256" key="3">
    <source>
        <dbReference type="SAM" id="MobiDB-lite"/>
    </source>
</evidence>
<dbReference type="GO" id="GO:0005200">
    <property type="term" value="F:structural constituent of cytoskeleton"/>
    <property type="evidence" value="ECO:0007669"/>
    <property type="project" value="TreeGrafter"/>
</dbReference>
<feature type="compositionally biased region" description="Low complexity" evidence="3">
    <location>
        <begin position="64"/>
        <end position="79"/>
    </location>
</feature>
<evidence type="ECO:0000259" key="4">
    <source>
        <dbReference type="PROSITE" id="PS51774"/>
    </source>
</evidence>
<feature type="coiled-coil region" evidence="2">
    <location>
        <begin position="287"/>
        <end position="335"/>
    </location>
</feature>
<reference evidence="5" key="1">
    <citation type="submission" date="2023-10" db="EMBL/GenBank/DDBJ databases">
        <authorList>
            <person name="Domelevo Entfellner J.-B."/>
        </authorList>
    </citation>
    <scope>NUCLEOTIDE SEQUENCE</scope>
</reference>
<evidence type="ECO:0000256" key="2">
    <source>
        <dbReference type="SAM" id="Coils"/>
    </source>
</evidence>
<evidence type="ECO:0000256" key="1">
    <source>
        <dbReference type="ARBA" id="ARBA00023054"/>
    </source>
</evidence>
<name>A0AA86S641_9FABA</name>
<protein>
    <recommendedName>
        <fullName evidence="4">NAB domain-containing protein</fullName>
    </recommendedName>
</protein>
<dbReference type="GO" id="GO:0005856">
    <property type="term" value="C:cytoskeleton"/>
    <property type="evidence" value="ECO:0007669"/>
    <property type="project" value="TreeGrafter"/>
</dbReference>
<feature type="coiled-coil region" evidence="2">
    <location>
        <begin position="545"/>
        <end position="628"/>
    </location>
</feature>
<keyword evidence="1 2" id="KW-0175">Coiled coil</keyword>
<keyword evidence="6" id="KW-1185">Reference proteome</keyword>
<proteinExistence type="predicted"/>
<dbReference type="EMBL" id="OY731399">
    <property type="protein sequence ID" value="CAJ1927400.1"/>
    <property type="molecule type" value="Genomic_DNA"/>
</dbReference>
<feature type="coiled-coil region" evidence="2">
    <location>
        <begin position="116"/>
        <end position="257"/>
    </location>
</feature>
<feature type="domain" description="NAB" evidence="4">
    <location>
        <begin position="1"/>
        <end position="55"/>
    </location>
</feature>
<organism evidence="5 6">
    <name type="scientific">Sphenostylis stenocarpa</name>
    <dbReference type="NCBI Taxonomy" id="92480"/>
    <lineage>
        <taxon>Eukaryota</taxon>
        <taxon>Viridiplantae</taxon>
        <taxon>Streptophyta</taxon>
        <taxon>Embryophyta</taxon>
        <taxon>Tracheophyta</taxon>
        <taxon>Spermatophyta</taxon>
        <taxon>Magnoliopsida</taxon>
        <taxon>eudicotyledons</taxon>
        <taxon>Gunneridae</taxon>
        <taxon>Pentapetalae</taxon>
        <taxon>rosids</taxon>
        <taxon>fabids</taxon>
        <taxon>Fabales</taxon>
        <taxon>Fabaceae</taxon>
        <taxon>Papilionoideae</taxon>
        <taxon>50 kb inversion clade</taxon>
        <taxon>NPAAA clade</taxon>
        <taxon>indigoferoid/millettioid clade</taxon>
        <taxon>Phaseoleae</taxon>
        <taxon>Sphenostylis</taxon>
    </lineage>
</organism>
<dbReference type="PANTHER" id="PTHR47357:SF4">
    <property type="entry name" value="MYOSIN HEAVY CHAIN-LIKE PROTEIN"/>
    <property type="match status" value="1"/>
</dbReference>
<dbReference type="Proteomes" id="UP001189624">
    <property type="component" value="Chromosome 2"/>
</dbReference>
<dbReference type="AlphaFoldDB" id="A0AA86S641"/>
<accession>A0AA86S641</accession>
<dbReference type="Gramene" id="rna-AYBTSS11_LOCUS4074">
    <property type="protein sequence ID" value="CAJ1927400.1"/>
    <property type="gene ID" value="gene-AYBTSS11_LOCUS4074"/>
</dbReference>
<dbReference type="PROSITE" id="PS51774">
    <property type="entry name" value="NAB"/>
    <property type="match status" value="1"/>
</dbReference>
<dbReference type="InterPro" id="IPR011684">
    <property type="entry name" value="NAB"/>
</dbReference>
<evidence type="ECO:0000313" key="6">
    <source>
        <dbReference type="Proteomes" id="UP001189624"/>
    </source>
</evidence>
<sequence length="664" mass="77790">METNLTRISKLIKNEEQNKKDGNSKKEKEVVALIKDFYNQCQSLYSLYGRFTGEYIKSGPCVVDRTSSVSSSSSDSEYFSSEEVDASDINDSNQKPFTVERERSNLEVLLRTQESNEFEEQLKRNLELQFESQAREVKQLLCSKNVELQKRVVELELLMKESKRTVSVLQAKLKTNEGHAVYEISELMARIHKLEQEAKALRTQKGKMEEKIRRNRNEALSQRKDLTDQINAMQQMLESVSNHNQELEVHLERKRVEVSQCLIRIENLGEDLAEKNTEKEEYFLARIKDLELEVESRRSKQRDLEDRNIELERELARTGEEISQLLRERESYKERASIHAEALKTLVEKLTLELDQQSMVELPNERNQKEYSEILTKMENLNDKFETRVVDQEETINKLTEGIEQIGAENKQAEIGCKKLKLCKQLSERKMEEELAEEFRMQMEGSIHLLQQRIHEAEQLNSENKESHKMTKQRYEEENRIARYEDELRVKATTPSAPMEININGLELSAQALDLAAGKLEEQRERVSGLVSKMLGEIQFAKDWIRERNSEVKELKEKVDELKVILGEKEEKELMLRETLWKLEAMVSKEGGEKLNLIKTVRQLERKVEKLERNVIEKDGELVGLAEKKREAIRQLCLQVEFHRNRYVYLKDSMSKRKKGWLSG</sequence>
<feature type="coiled-coil region" evidence="2">
    <location>
        <begin position="364"/>
        <end position="395"/>
    </location>
</feature>
<dbReference type="GO" id="GO:0003779">
    <property type="term" value="F:actin binding"/>
    <property type="evidence" value="ECO:0007669"/>
    <property type="project" value="InterPro"/>
</dbReference>
<feature type="region of interest" description="Disordered" evidence="3">
    <location>
        <begin position="64"/>
        <end position="93"/>
    </location>
</feature>
<dbReference type="PANTHER" id="PTHR47357">
    <property type="entry name" value="COP1-INTERACTIVE PROTEIN 1"/>
    <property type="match status" value="1"/>
</dbReference>